<feature type="transmembrane region" description="Helical" evidence="1">
    <location>
        <begin position="35"/>
        <end position="59"/>
    </location>
</feature>
<keyword evidence="3" id="KW-1185">Reference proteome</keyword>
<feature type="transmembrane region" description="Helical" evidence="1">
    <location>
        <begin position="106"/>
        <end position="130"/>
    </location>
</feature>
<feature type="transmembrane region" description="Helical" evidence="1">
    <location>
        <begin position="6"/>
        <end position="23"/>
    </location>
</feature>
<keyword evidence="1" id="KW-1133">Transmembrane helix</keyword>
<name>A0ABV9JE59_9LACT</name>
<proteinExistence type="predicted"/>
<evidence type="ECO:0008006" key="4">
    <source>
        <dbReference type="Google" id="ProtNLM"/>
    </source>
</evidence>
<reference evidence="3" key="1">
    <citation type="journal article" date="2019" name="Int. J. Syst. Evol. Microbiol.">
        <title>The Global Catalogue of Microorganisms (GCM) 10K type strain sequencing project: providing services to taxonomists for standard genome sequencing and annotation.</title>
        <authorList>
            <consortium name="The Broad Institute Genomics Platform"/>
            <consortium name="The Broad Institute Genome Sequencing Center for Infectious Disease"/>
            <person name="Wu L."/>
            <person name="Ma J."/>
        </authorList>
    </citation>
    <scope>NUCLEOTIDE SEQUENCE [LARGE SCALE GENOMIC DNA]</scope>
    <source>
        <strain evidence="3">CCUG 63287</strain>
    </source>
</reference>
<organism evidence="2 3">
    <name type="scientific">Lactococcus nasutitermitis</name>
    <dbReference type="NCBI Taxonomy" id="1652957"/>
    <lineage>
        <taxon>Bacteria</taxon>
        <taxon>Bacillati</taxon>
        <taxon>Bacillota</taxon>
        <taxon>Bacilli</taxon>
        <taxon>Lactobacillales</taxon>
        <taxon>Streptococcaceae</taxon>
        <taxon>Lactococcus</taxon>
    </lineage>
</organism>
<dbReference type="EMBL" id="JBHSGD010000005">
    <property type="protein sequence ID" value="MFC4652803.1"/>
    <property type="molecule type" value="Genomic_DNA"/>
</dbReference>
<comment type="caution">
    <text evidence="2">The sequence shown here is derived from an EMBL/GenBank/DDBJ whole genome shotgun (WGS) entry which is preliminary data.</text>
</comment>
<evidence type="ECO:0000313" key="3">
    <source>
        <dbReference type="Proteomes" id="UP001595987"/>
    </source>
</evidence>
<evidence type="ECO:0000256" key="1">
    <source>
        <dbReference type="SAM" id="Phobius"/>
    </source>
</evidence>
<keyword evidence="1" id="KW-0472">Membrane</keyword>
<dbReference type="Proteomes" id="UP001595987">
    <property type="component" value="Unassembled WGS sequence"/>
</dbReference>
<gene>
    <name evidence="2" type="ORF">ACFO26_07755</name>
</gene>
<dbReference type="RefSeq" id="WP_213533083.1">
    <property type="nucleotide sequence ID" value="NZ_BOVQ01000001.1"/>
</dbReference>
<protein>
    <recommendedName>
        <fullName evidence="4">DUF3397 domain-containing protein</fullName>
    </recommendedName>
</protein>
<feature type="transmembrane region" description="Helical" evidence="1">
    <location>
        <begin position="65"/>
        <end position="94"/>
    </location>
</feature>
<keyword evidence="1" id="KW-0812">Transmembrane</keyword>
<sequence>MIEFLVLFLLPGVLLFFAFKKDFASLKWYQKTSLWICYGMTILFLLMPVTFFMVVFGHFSKVPSIISLATGGVMLMSLYGVYALPGLLLLFSFVRSFKKLTTFQCGAIIVTWLATGVYLLFIAFMVYIGIYGSGGM</sequence>
<evidence type="ECO:0000313" key="2">
    <source>
        <dbReference type="EMBL" id="MFC4652803.1"/>
    </source>
</evidence>
<accession>A0ABV9JE59</accession>